<dbReference type="AlphaFoldDB" id="A0A0C4WLA1"/>
<feature type="transmembrane region" description="Helical" evidence="1">
    <location>
        <begin position="21"/>
        <end position="39"/>
    </location>
</feature>
<accession>A0A0C4WLA1</accession>
<proteinExistence type="predicted"/>
<dbReference type="Proteomes" id="UP000068210">
    <property type="component" value="Chromosome"/>
</dbReference>
<sequence>MRKKKPLDPVRQAQKNRAYRIGYLIALAGIVCGFVLLELKSV</sequence>
<keyword evidence="3" id="KW-1185">Reference proteome</keyword>
<protein>
    <submittedName>
        <fullName evidence="2">Uncharacterized protein</fullName>
    </submittedName>
</protein>
<reference evidence="2 3" key="1">
    <citation type="journal article" date="2015" name="PLoS ONE">
        <title>Azotobacter Genomes: The Genome of Azotobacter chroococcum NCIMB 8003 (ATCC 4412).</title>
        <authorList>
            <person name="Robson R.L."/>
            <person name="Jones R."/>
            <person name="Robson R.M."/>
            <person name="Schwartz A."/>
            <person name="Richardson T.H."/>
        </authorList>
    </citation>
    <scope>NUCLEOTIDE SEQUENCE [LARGE SCALE GENOMIC DNA]</scope>
    <source>
        <strain evidence="2 3">NCIMB 8003</strain>
    </source>
</reference>
<dbReference type="STRING" id="1328314.Achr_15900"/>
<gene>
    <name evidence="2" type="ORF">Achr_15900</name>
</gene>
<dbReference type="EMBL" id="CP010415">
    <property type="protein sequence ID" value="AJE21049.1"/>
    <property type="molecule type" value="Genomic_DNA"/>
</dbReference>
<organism evidence="2 3">
    <name type="scientific">Azotobacter chroococcum NCIMB 8003</name>
    <dbReference type="NCBI Taxonomy" id="1328314"/>
    <lineage>
        <taxon>Bacteria</taxon>
        <taxon>Pseudomonadati</taxon>
        <taxon>Pseudomonadota</taxon>
        <taxon>Gammaproteobacteria</taxon>
        <taxon>Pseudomonadales</taxon>
        <taxon>Pseudomonadaceae</taxon>
        <taxon>Azotobacter</taxon>
    </lineage>
</organism>
<evidence type="ECO:0000256" key="1">
    <source>
        <dbReference type="SAM" id="Phobius"/>
    </source>
</evidence>
<name>A0A0C4WLA1_9GAMM</name>
<evidence type="ECO:0000313" key="2">
    <source>
        <dbReference type="EMBL" id="AJE21049.1"/>
    </source>
</evidence>
<evidence type="ECO:0000313" key="3">
    <source>
        <dbReference type="Proteomes" id="UP000068210"/>
    </source>
</evidence>
<keyword evidence="1" id="KW-1133">Transmembrane helix</keyword>
<keyword evidence="1" id="KW-0472">Membrane</keyword>
<dbReference type="KEGG" id="acx:Achr_15900"/>
<keyword evidence="1" id="KW-0812">Transmembrane</keyword>
<dbReference type="HOGENOM" id="CLU_3295262_0_0_6"/>